<reference evidence="2 3" key="1">
    <citation type="submission" date="2019-03" db="EMBL/GenBank/DDBJ databases">
        <title>Genomic Encyclopedia of Type Strains, Phase IV (KMG-IV): sequencing the most valuable type-strain genomes for metagenomic binning, comparative biology and taxonomic classification.</title>
        <authorList>
            <person name="Goeker M."/>
        </authorList>
    </citation>
    <scope>NUCLEOTIDE SEQUENCE [LARGE SCALE GENOMIC DNA]</scope>
    <source>
        <strain evidence="2 3">DSM 16730</strain>
    </source>
</reference>
<keyword evidence="1" id="KW-0472">Membrane</keyword>
<sequence>MQSHCPPGVKESPIIALSLMAVIFSLIPHALMAISEEKSIMEYHYLFLSLILRYAIFVVSLNKS</sequence>
<keyword evidence="3" id="KW-1185">Reference proteome</keyword>
<name>A0A4R3VMX7_9GAMM</name>
<organism evidence="2 3">
    <name type="scientific">Samsonia erythrinae</name>
    <dbReference type="NCBI Taxonomy" id="160434"/>
    <lineage>
        <taxon>Bacteria</taxon>
        <taxon>Pseudomonadati</taxon>
        <taxon>Pseudomonadota</taxon>
        <taxon>Gammaproteobacteria</taxon>
        <taxon>Enterobacterales</taxon>
        <taxon>Pectobacteriaceae</taxon>
        <taxon>Samsonia</taxon>
    </lineage>
</organism>
<gene>
    <name evidence="2" type="ORF">EDC54_1063</name>
</gene>
<comment type="caution">
    <text evidence="2">The sequence shown here is derived from an EMBL/GenBank/DDBJ whole genome shotgun (WGS) entry which is preliminary data.</text>
</comment>
<keyword evidence="1" id="KW-0812">Transmembrane</keyword>
<accession>A0A4R3VMX7</accession>
<feature type="transmembrane region" description="Helical" evidence="1">
    <location>
        <begin position="12"/>
        <end position="31"/>
    </location>
</feature>
<feature type="transmembrane region" description="Helical" evidence="1">
    <location>
        <begin position="43"/>
        <end position="61"/>
    </location>
</feature>
<evidence type="ECO:0000313" key="2">
    <source>
        <dbReference type="EMBL" id="TCV05371.1"/>
    </source>
</evidence>
<proteinExistence type="predicted"/>
<dbReference type="AlphaFoldDB" id="A0A4R3VMX7"/>
<evidence type="ECO:0000256" key="1">
    <source>
        <dbReference type="SAM" id="Phobius"/>
    </source>
</evidence>
<keyword evidence="1" id="KW-1133">Transmembrane helix</keyword>
<dbReference type="EMBL" id="SMBY01000006">
    <property type="protein sequence ID" value="TCV05371.1"/>
    <property type="molecule type" value="Genomic_DNA"/>
</dbReference>
<dbReference type="Proteomes" id="UP000295433">
    <property type="component" value="Unassembled WGS sequence"/>
</dbReference>
<protein>
    <submittedName>
        <fullName evidence="2">Uncharacterized protein</fullName>
    </submittedName>
</protein>
<evidence type="ECO:0000313" key="3">
    <source>
        <dbReference type="Proteomes" id="UP000295433"/>
    </source>
</evidence>